<gene>
    <name evidence="1" type="primary">Acey_s0029.g1874</name>
    <name evidence="1" type="ORF">Y032_0029g1874</name>
</gene>
<protein>
    <submittedName>
        <fullName evidence="1">Uncharacterized protein</fullName>
    </submittedName>
</protein>
<proteinExistence type="predicted"/>
<name>A0A016US83_9BILA</name>
<comment type="caution">
    <text evidence="1">The sequence shown here is derived from an EMBL/GenBank/DDBJ whole genome shotgun (WGS) entry which is preliminary data.</text>
</comment>
<dbReference type="Proteomes" id="UP000024635">
    <property type="component" value="Unassembled WGS sequence"/>
</dbReference>
<keyword evidence="2" id="KW-1185">Reference proteome</keyword>
<organism evidence="1 2">
    <name type="scientific">Ancylostoma ceylanicum</name>
    <dbReference type="NCBI Taxonomy" id="53326"/>
    <lineage>
        <taxon>Eukaryota</taxon>
        <taxon>Metazoa</taxon>
        <taxon>Ecdysozoa</taxon>
        <taxon>Nematoda</taxon>
        <taxon>Chromadorea</taxon>
        <taxon>Rhabditida</taxon>
        <taxon>Rhabditina</taxon>
        <taxon>Rhabditomorpha</taxon>
        <taxon>Strongyloidea</taxon>
        <taxon>Ancylostomatidae</taxon>
        <taxon>Ancylostomatinae</taxon>
        <taxon>Ancylostoma</taxon>
    </lineage>
</organism>
<sequence length="74" mass="8458">MRHFSTVFQRKIRGLSSMQTLTLLTKTTLIRYSSSSILEEFNLFALDTFWLISAKEYQEKLAVSNSVPTLALAL</sequence>
<evidence type="ECO:0000313" key="1">
    <source>
        <dbReference type="EMBL" id="EYC17796.1"/>
    </source>
</evidence>
<accession>A0A016US83</accession>
<dbReference type="AlphaFoldDB" id="A0A016US83"/>
<dbReference type="EMBL" id="JARK01001365">
    <property type="protein sequence ID" value="EYC17796.1"/>
    <property type="molecule type" value="Genomic_DNA"/>
</dbReference>
<evidence type="ECO:0000313" key="2">
    <source>
        <dbReference type="Proteomes" id="UP000024635"/>
    </source>
</evidence>
<reference evidence="2" key="1">
    <citation type="journal article" date="2015" name="Nat. Genet.">
        <title>The genome and transcriptome of the zoonotic hookworm Ancylostoma ceylanicum identify infection-specific gene families.</title>
        <authorList>
            <person name="Schwarz E.M."/>
            <person name="Hu Y."/>
            <person name="Antoshechkin I."/>
            <person name="Miller M.M."/>
            <person name="Sternberg P.W."/>
            <person name="Aroian R.V."/>
        </authorList>
    </citation>
    <scope>NUCLEOTIDE SEQUENCE</scope>
    <source>
        <strain evidence="2">HY135</strain>
    </source>
</reference>